<accession>A0A0R0D006</accession>
<dbReference type="EMBL" id="LDJJ01000007">
    <property type="protein sequence ID" value="KRG71790.1"/>
    <property type="molecule type" value="Genomic_DNA"/>
</dbReference>
<protein>
    <submittedName>
        <fullName evidence="1">Uncharacterized protein</fullName>
    </submittedName>
</protein>
<keyword evidence="2" id="KW-1185">Reference proteome</keyword>
<organism evidence="1 2">
    <name type="scientific">Stenotrophomonas terrae</name>
    <dbReference type="NCBI Taxonomy" id="405446"/>
    <lineage>
        <taxon>Bacteria</taxon>
        <taxon>Pseudomonadati</taxon>
        <taxon>Pseudomonadota</taxon>
        <taxon>Gammaproteobacteria</taxon>
        <taxon>Lysobacterales</taxon>
        <taxon>Lysobacteraceae</taxon>
        <taxon>Stenotrophomonas</taxon>
    </lineage>
</organism>
<reference evidence="1 2" key="1">
    <citation type="submission" date="2015-05" db="EMBL/GenBank/DDBJ databases">
        <title>Genome sequencing and analysis of members of genus Stenotrophomonas.</title>
        <authorList>
            <person name="Patil P.P."/>
            <person name="Midha S."/>
            <person name="Patil P.B."/>
        </authorList>
    </citation>
    <scope>NUCLEOTIDE SEQUENCE [LARGE SCALE GENOMIC DNA]</scope>
    <source>
        <strain evidence="1 2">DSM 18941</strain>
    </source>
</reference>
<comment type="caution">
    <text evidence="1">The sequence shown here is derived from an EMBL/GenBank/DDBJ whole genome shotgun (WGS) entry which is preliminary data.</text>
</comment>
<dbReference type="RefSeq" id="WP_057626670.1">
    <property type="nucleotide sequence ID" value="NZ_LDJJ01000007.1"/>
</dbReference>
<sequence length="82" mass="9487">MLIRPEKELEMAPEIKRDTLVTSYYGKDIYVEAWQAEGGEAFVHVVEISELPPFKRPVRNNFVSLEEALNAGLRFATRQIDY</sequence>
<proteinExistence type="predicted"/>
<dbReference type="OrthoDB" id="9950707at2"/>
<dbReference type="Proteomes" id="UP000051863">
    <property type="component" value="Unassembled WGS sequence"/>
</dbReference>
<dbReference type="PATRIC" id="fig|405446.3.peg.3405"/>
<name>A0A0R0D006_9GAMM</name>
<evidence type="ECO:0000313" key="2">
    <source>
        <dbReference type="Proteomes" id="UP000051863"/>
    </source>
</evidence>
<evidence type="ECO:0000313" key="1">
    <source>
        <dbReference type="EMBL" id="KRG71790.1"/>
    </source>
</evidence>
<gene>
    <name evidence="1" type="ORF">ABB27_02600</name>
</gene>
<dbReference type="AlphaFoldDB" id="A0A0R0D006"/>